<evidence type="ECO:0000313" key="7">
    <source>
        <dbReference type="Proteomes" id="UP001189122"/>
    </source>
</evidence>
<accession>A0A7I8JDA3</accession>
<dbReference type="InterPro" id="IPR001117">
    <property type="entry name" value="Cu-oxidase_2nd"/>
</dbReference>
<comment type="similarity">
    <text evidence="1">Belongs to the multicopper oxidase family.</text>
</comment>
<evidence type="ECO:0000259" key="5">
    <source>
        <dbReference type="Pfam" id="PF07732"/>
    </source>
</evidence>
<evidence type="ECO:0000256" key="1">
    <source>
        <dbReference type="ARBA" id="ARBA00010609"/>
    </source>
</evidence>
<organism evidence="6">
    <name type="scientific">Spirodela intermedia</name>
    <name type="common">Intermediate duckweed</name>
    <dbReference type="NCBI Taxonomy" id="51605"/>
    <lineage>
        <taxon>Eukaryota</taxon>
        <taxon>Viridiplantae</taxon>
        <taxon>Streptophyta</taxon>
        <taxon>Embryophyta</taxon>
        <taxon>Tracheophyta</taxon>
        <taxon>Spermatophyta</taxon>
        <taxon>Magnoliopsida</taxon>
        <taxon>Liliopsida</taxon>
        <taxon>Araceae</taxon>
        <taxon>Lemnoideae</taxon>
        <taxon>Spirodela</taxon>
    </lineage>
</organism>
<evidence type="ECO:0000256" key="2">
    <source>
        <dbReference type="SAM" id="SignalP"/>
    </source>
</evidence>
<feature type="domain" description="Plastocyanin-like" evidence="3">
    <location>
        <begin position="158"/>
        <end position="239"/>
    </location>
</feature>
<feature type="chain" id="PRO_5029677976" evidence="2">
    <location>
        <begin position="25"/>
        <end position="458"/>
    </location>
</feature>
<dbReference type="GO" id="GO:0005507">
    <property type="term" value="F:copper ion binding"/>
    <property type="evidence" value="ECO:0007669"/>
    <property type="project" value="InterPro"/>
</dbReference>
<dbReference type="Pfam" id="PF07732">
    <property type="entry name" value="Cu-oxidase_3"/>
    <property type="match status" value="1"/>
</dbReference>
<dbReference type="InterPro" id="IPR008972">
    <property type="entry name" value="Cupredoxin"/>
</dbReference>
<dbReference type="Pfam" id="PF07731">
    <property type="entry name" value="Cu-oxidase_2"/>
    <property type="match status" value="1"/>
</dbReference>
<proteinExistence type="inferred from homology"/>
<dbReference type="PANTHER" id="PTHR11709">
    <property type="entry name" value="MULTI-COPPER OXIDASE"/>
    <property type="match status" value="1"/>
</dbReference>
<evidence type="ECO:0000259" key="3">
    <source>
        <dbReference type="Pfam" id="PF00394"/>
    </source>
</evidence>
<dbReference type="PANTHER" id="PTHR11709:SF115">
    <property type="entry name" value="OS07G0119400 PROTEIN"/>
    <property type="match status" value="1"/>
</dbReference>
<keyword evidence="7" id="KW-1185">Reference proteome</keyword>
<feature type="signal peptide" evidence="2">
    <location>
        <begin position="1"/>
        <end position="24"/>
    </location>
</feature>
<dbReference type="SUPFAM" id="SSF49503">
    <property type="entry name" value="Cupredoxins"/>
    <property type="match status" value="3"/>
</dbReference>
<dbReference type="Gene3D" id="2.60.40.420">
    <property type="entry name" value="Cupredoxins - blue copper proteins"/>
    <property type="match status" value="3"/>
</dbReference>
<dbReference type="GO" id="GO:0016491">
    <property type="term" value="F:oxidoreductase activity"/>
    <property type="evidence" value="ECO:0007669"/>
    <property type="project" value="InterPro"/>
</dbReference>
<evidence type="ECO:0000259" key="4">
    <source>
        <dbReference type="Pfam" id="PF07731"/>
    </source>
</evidence>
<reference evidence="6 7" key="1">
    <citation type="submission" date="2019-12" db="EMBL/GenBank/DDBJ databases">
        <authorList>
            <person name="Scholz U."/>
            <person name="Mascher M."/>
            <person name="Fiebig A."/>
        </authorList>
    </citation>
    <scope>NUCLEOTIDE SEQUENCE</scope>
</reference>
<name>A0A7I8JDA3_SPIIN</name>
<keyword evidence="2" id="KW-0732">Signal</keyword>
<dbReference type="InterPro" id="IPR011707">
    <property type="entry name" value="Cu-oxidase-like_N"/>
</dbReference>
<dbReference type="InterPro" id="IPR011706">
    <property type="entry name" value="Cu-oxidase_C"/>
</dbReference>
<feature type="domain" description="Plastocyanin-like" evidence="5">
    <location>
        <begin position="64"/>
        <end position="145"/>
    </location>
</feature>
<dbReference type="EMBL" id="LR743597">
    <property type="protein sequence ID" value="CAA2628239.1"/>
    <property type="molecule type" value="Genomic_DNA"/>
</dbReference>
<dbReference type="Proteomes" id="UP001189122">
    <property type="component" value="Unassembled WGS sequence"/>
</dbReference>
<sequence length="458" mass="51322">MRRDVLLRLLFGALACLSLFLVNAEDPYRFFTWTVTYGTISPLGLPQQSSNFVNLSIGYSDQWAVPGPQLDCVTNDNVVVNVINKLDEPFLLTWNGIKQRKNSWQDGVLGTNCPIPPNSNFTFKWQAKDQIGSFFYFPSTAMHRAGPIPIPYPVPAGDFTLLVGDWYKAGHKAIRQSLDAGGALPLRDGILINGLPQGSVFTETKVNITSLTLDSIAGKTYKFRVSNVGLSTAFNFRIQARRRLLHRRLHPFTTSVLTATAVLRYSKSTAPGSILQARSFRWNLTANAARPNPQGSYRYGSITRTRSLVLANTASVVNGRQRYAVNGVFSVDNIPAAPPATAAAPIFSTSVLRFNLRDFVEVVFQNNENDLQSWHIDGTDFWVVAYGSGQWDPSLRGRYNLVDATTRHTFRDVEREVGMWARQYRQQLYIRVWTPEKSTNNEYDIPANALLCGRARRS</sequence>
<evidence type="ECO:0000313" key="6">
    <source>
        <dbReference type="EMBL" id="CAA2628239.1"/>
    </source>
</evidence>
<dbReference type="EMBL" id="CACRZD030000010">
    <property type="protein sequence ID" value="CAA6667493.1"/>
    <property type="molecule type" value="Genomic_DNA"/>
</dbReference>
<protein>
    <submittedName>
        <fullName evidence="6">Uncharacterized protein</fullName>
    </submittedName>
</protein>
<dbReference type="InterPro" id="IPR045087">
    <property type="entry name" value="Cu-oxidase_fam"/>
</dbReference>
<dbReference type="Pfam" id="PF00394">
    <property type="entry name" value="Cu-oxidase"/>
    <property type="match status" value="1"/>
</dbReference>
<dbReference type="AlphaFoldDB" id="A0A7I8JDA3"/>
<gene>
    <name evidence="6" type="ORF">SI7747_10013886</name>
</gene>
<feature type="domain" description="Plastocyanin-like" evidence="4">
    <location>
        <begin position="348"/>
        <end position="410"/>
    </location>
</feature>